<dbReference type="AlphaFoldDB" id="A0A6M3MD09"/>
<feature type="transmembrane region" description="Helical" evidence="1">
    <location>
        <begin position="178"/>
        <end position="208"/>
    </location>
</feature>
<evidence type="ECO:0000313" key="2">
    <source>
        <dbReference type="EMBL" id="QJB03483.1"/>
    </source>
</evidence>
<keyword evidence="1" id="KW-0472">Membrane</keyword>
<reference evidence="2" key="1">
    <citation type="submission" date="2020-03" db="EMBL/GenBank/DDBJ databases">
        <title>The deep terrestrial virosphere.</title>
        <authorList>
            <person name="Holmfeldt K."/>
            <person name="Nilsson E."/>
            <person name="Simone D."/>
            <person name="Lopez-Fernandez M."/>
            <person name="Wu X."/>
            <person name="de Brujin I."/>
            <person name="Lundin D."/>
            <person name="Andersson A."/>
            <person name="Bertilsson S."/>
            <person name="Dopson M."/>
        </authorList>
    </citation>
    <scope>NUCLEOTIDE SEQUENCE</scope>
    <source>
        <strain evidence="2">MM171B00686</strain>
    </source>
</reference>
<keyword evidence="1" id="KW-1133">Transmembrane helix</keyword>
<proteinExistence type="predicted"/>
<feature type="transmembrane region" description="Helical" evidence="1">
    <location>
        <begin position="141"/>
        <end position="158"/>
    </location>
</feature>
<protein>
    <submittedName>
        <fullName evidence="2">Uncharacterized protein</fullName>
    </submittedName>
</protein>
<feature type="transmembrane region" description="Helical" evidence="1">
    <location>
        <begin position="258"/>
        <end position="280"/>
    </location>
</feature>
<name>A0A6M3MD09_9ZZZZ</name>
<accession>A0A6M3MD09</accession>
<evidence type="ECO:0000256" key="1">
    <source>
        <dbReference type="SAM" id="Phobius"/>
    </source>
</evidence>
<organism evidence="2">
    <name type="scientific">viral metagenome</name>
    <dbReference type="NCBI Taxonomy" id="1070528"/>
    <lineage>
        <taxon>unclassified sequences</taxon>
        <taxon>metagenomes</taxon>
        <taxon>organismal metagenomes</taxon>
    </lineage>
</organism>
<keyword evidence="1" id="KW-0812">Transmembrane</keyword>
<sequence>MCVHCVSADLPDPVEIGAEMTSKGMMRFVITIADMFYDAGNFVSDAGTMAVFKIATYSYDPSDNAALSKMHFVSAMIYLVFMFIYIISGLGVAVLQTTFPSIDQPLRFIFDSNYSSAMLGYIKGMVVGGLFGLFVYVGIELILGISHILTSLIMLDVLDSITPTSDNVILYLMMGITYFVMCIFFAWRTIVIGICYGCALVIGCLYVFKSTRGIAKRIINYSIALVFMQPIIVLITAAGVIVIEGIGDTGVVPTTTLMFWYCVLMLMLVVVGCIFTLGWVRFKSKVNDTKNILVGTVI</sequence>
<feature type="transmembrane region" description="Helical" evidence="1">
    <location>
        <begin position="72"/>
        <end position="94"/>
    </location>
</feature>
<gene>
    <name evidence="2" type="ORF">MM171B00686_0008</name>
</gene>
<feature type="transmembrane region" description="Helical" evidence="1">
    <location>
        <begin position="220"/>
        <end position="246"/>
    </location>
</feature>
<dbReference type="EMBL" id="MT143848">
    <property type="protein sequence ID" value="QJB03483.1"/>
    <property type="molecule type" value="Genomic_DNA"/>
</dbReference>